<evidence type="ECO:0000256" key="2">
    <source>
        <dbReference type="SAM" id="MobiDB-lite"/>
    </source>
</evidence>
<proteinExistence type="predicted"/>
<feature type="coiled-coil region" evidence="1">
    <location>
        <begin position="361"/>
        <end position="388"/>
    </location>
</feature>
<accession>A0A8H8UEK7</accession>
<feature type="region of interest" description="Disordered" evidence="2">
    <location>
        <begin position="965"/>
        <end position="1006"/>
    </location>
</feature>
<feature type="region of interest" description="Disordered" evidence="2">
    <location>
        <begin position="160"/>
        <end position="188"/>
    </location>
</feature>
<dbReference type="AlphaFoldDB" id="A0A8H8UEK7"/>
<dbReference type="OrthoDB" id="5427134at2759"/>
<dbReference type="Proteomes" id="UP000462212">
    <property type="component" value="Unassembled WGS sequence"/>
</dbReference>
<organism evidence="3 4">
    <name type="scientific">Lachnellula subtilissima</name>
    <dbReference type="NCBI Taxonomy" id="602034"/>
    <lineage>
        <taxon>Eukaryota</taxon>
        <taxon>Fungi</taxon>
        <taxon>Dikarya</taxon>
        <taxon>Ascomycota</taxon>
        <taxon>Pezizomycotina</taxon>
        <taxon>Leotiomycetes</taxon>
        <taxon>Helotiales</taxon>
        <taxon>Lachnaceae</taxon>
        <taxon>Lachnellula</taxon>
    </lineage>
</organism>
<comment type="caution">
    <text evidence="3">The sequence shown here is derived from an EMBL/GenBank/DDBJ whole genome shotgun (WGS) entry which is preliminary data.</text>
</comment>
<protein>
    <submittedName>
        <fullName evidence="3">Uncharacterized protein</fullName>
    </submittedName>
</protein>
<dbReference type="EMBL" id="QGMJ01000028">
    <property type="protein sequence ID" value="TVY44825.1"/>
    <property type="molecule type" value="Genomic_DNA"/>
</dbReference>
<gene>
    <name evidence="3" type="ORF">LSUB1_G001476</name>
</gene>
<sequence length="1018" mass="112577">MAALTTIPNTPLSHIPVTDEDTHTIEHKRLPGGACNYTNLSAGGGGPAPRCGCRRFWDKSLGYADGRGSSVKSGFCMCEHHACFHDHEPAGAYKGKASSDGVSFEGISTAKLPSTPQQAHKVGLPEIDPILDRSDSRQSLRNSTIPDTLQWSRYIHSGSPEGMPPIPSQCLLPSDNGSGTSGSQSRYHRPFGGLGLGTLSHITKPIPSKVPESRTSEQMQDNPRALQLYEDVNGNQYVQSVTEVATPSVRHSQDQDLSRGVSKVHETIKDTLERIVEEAPEVSSRPFMKASGSQSQLKHRNSYPVMDSAAVDNEPDDQLAPKLRNIVNHFSNYPNAVKDHERRLELLENSSFSNPGAEVCYEVMDVRVIELEARMRELEDAQAVQNDASSVRSRHHVASSIDSRISTTSSAIIAAAMDQMGCSRIEAVEARVAELEASSLPSRTHPWDVEVVFLPFGPELMGVWSSQFGTSQRSRGNSMVADDWTQTQSISLDAAQACLTVRDERSAWERSASNLAADEDYTWQMARGCGRQSKVHERLQSRGLVKVVHINGPDARDVQAAIMAAFGDLPGTLLEDPFTEHENSGTIPDSLLKYIGLQASWIPLRKLHKDSCLRFLNTSEMITPALWTVPFLNSSVAMRASGTRRLYVTQRDSYIQHLGSDTAEWTWQKLRQLPRVYPDDHNVNHTPEADAHEPCWEFDERLDPLPQSIHSSFASQISSLSIRSVAPEEEPEAEPASPSDHFSSAAVSRNASTTPTSIAPPSARYFSPLKQRTSLRPIHARTTSMPTLIPIKSSPSQTSKRRIASFDIETQSSPTRATSSSAMNLTLKRRRISRSPSRPRDTPRWSVGPPSPYTFDEIAEANKRGTTPFAYATPHSNAPYVDTRPRDDADIDIYQDEDEDDQDSQDLGSATDEFNLEAEESQGWERNALSDYEPDSEDDDEAHRLDDEWEGVQDVDESVVYESIHTGKTSLRQATDEDEDEDALSDAPSEYPSTQQGLYTGSKKEFKIHVDEEVDEAV</sequence>
<evidence type="ECO:0000313" key="3">
    <source>
        <dbReference type="EMBL" id="TVY44825.1"/>
    </source>
</evidence>
<feature type="region of interest" description="Disordered" evidence="2">
    <location>
        <begin position="721"/>
        <end position="854"/>
    </location>
</feature>
<evidence type="ECO:0000256" key="1">
    <source>
        <dbReference type="SAM" id="Coils"/>
    </source>
</evidence>
<reference evidence="3 4" key="1">
    <citation type="submission" date="2018-05" db="EMBL/GenBank/DDBJ databases">
        <title>Genome sequencing and assembly of the regulated plant pathogen Lachnellula willkommii and related sister species for the development of diagnostic species identification markers.</title>
        <authorList>
            <person name="Giroux E."/>
            <person name="Bilodeau G."/>
        </authorList>
    </citation>
    <scope>NUCLEOTIDE SEQUENCE [LARGE SCALE GENOMIC DNA]</scope>
    <source>
        <strain evidence="3 4">CBS 197.66</strain>
    </source>
</reference>
<evidence type="ECO:0000313" key="4">
    <source>
        <dbReference type="Proteomes" id="UP000462212"/>
    </source>
</evidence>
<feature type="compositionally biased region" description="Polar residues" evidence="2">
    <location>
        <begin position="175"/>
        <end position="185"/>
    </location>
</feature>
<feature type="compositionally biased region" description="Polar residues" evidence="2">
    <location>
        <begin position="808"/>
        <end position="824"/>
    </location>
</feature>
<name>A0A8H8UEK7_9HELO</name>
<feature type="region of interest" description="Disordered" evidence="2">
    <location>
        <begin position="867"/>
        <end position="943"/>
    </location>
</feature>
<feature type="compositionally biased region" description="Polar residues" evidence="2">
    <location>
        <begin position="740"/>
        <end position="759"/>
    </location>
</feature>
<keyword evidence="4" id="KW-1185">Reference proteome</keyword>
<feature type="compositionally biased region" description="Acidic residues" evidence="2">
    <location>
        <begin position="889"/>
        <end position="904"/>
    </location>
</feature>
<keyword evidence="1" id="KW-0175">Coiled coil</keyword>